<dbReference type="InterPro" id="IPR008949">
    <property type="entry name" value="Isoprenoid_synthase_dom_sf"/>
</dbReference>
<evidence type="ECO:0000313" key="6">
    <source>
        <dbReference type="Proteomes" id="UP000015105"/>
    </source>
</evidence>
<dbReference type="GO" id="GO:0016114">
    <property type="term" value="P:terpenoid biosynthetic process"/>
    <property type="evidence" value="ECO:0007669"/>
    <property type="project" value="InterPro"/>
</dbReference>
<evidence type="ECO:0000256" key="3">
    <source>
        <dbReference type="ARBA" id="ARBA00023239"/>
    </source>
</evidence>
<dbReference type="InterPro" id="IPR050148">
    <property type="entry name" value="Terpene_synthase-like"/>
</dbReference>
<keyword evidence="2" id="KW-0460">Magnesium</keyword>
<accession>A0A453N0S5</accession>
<evidence type="ECO:0000313" key="5">
    <source>
        <dbReference type="EnsemblPlants" id="AET6Gv20168000.14"/>
    </source>
</evidence>
<reference evidence="6" key="2">
    <citation type="journal article" date="2017" name="Nat. Plants">
        <title>The Aegilops tauschii genome reveals multiple impacts of transposons.</title>
        <authorList>
            <person name="Zhao G."/>
            <person name="Zou C."/>
            <person name="Li K."/>
            <person name="Wang K."/>
            <person name="Li T."/>
            <person name="Gao L."/>
            <person name="Zhang X."/>
            <person name="Wang H."/>
            <person name="Yang Z."/>
            <person name="Liu X."/>
            <person name="Jiang W."/>
            <person name="Mao L."/>
            <person name="Kong X."/>
            <person name="Jiao Y."/>
            <person name="Jia J."/>
        </authorList>
    </citation>
    <scope>NUCLEOTIDE SEQUENCE [LARGE SCALE GENOMIC DNA]</scope>
    <source>
        <strain evidence="6">cv. AL8/78</strain>
    </source>
</reference>
<dbReference type="Gene3D" id="1.50.10.130">
    <property type="entry name" value="Terpene synthase, N-terminal domain"/>
    <property type="match status" value="1"/>
</dbReference>
<dbReference type="InterPro" id="IPR036965">
    <property type="entry name" value="Terpene_synth_N_sf"/>
</dbReference>
<dbReference type="Proteomes" id="UP000015105">
    <property type="component" value="Chromosome 6D"/>
</dbReference>
<dbReference type="PANTHER" id="PTHR31225">
    <property type="entry name" value="OS04G0344100 PROTEIN-RELATED"/>
    <property type="match status" value="1"/>
</dbReference>
<keyword evidence="3" id="KW-0456">Lyase</keyword>
<dbReference type="SUPFAM" id="SSF48239">
    <property type="entry name" value="Terpenoid cyclases/Protein prenyltransferases"/>
    <property type="match status" value="1"/>
</dbReference>
<organism evidence="5 6">
    <name type="scientific">Aegilops tauschii subsp. strangulata</name>
    <name type="common">Goatgrass</name>
    <dbReference type="NCBI Taxonomy" id="200361"/>
    <lineage>
        <taxon>Eukaryota</taxon>
        <taxon>Viridiplantae</taxon>
        <taxon>Streptophyta</taxon>
        <taxon>Embryophyta</taxon>
        <taxon>Tracheophyta</taxon>
        <taxon>Spermatophyta</taxon>
        <taxon>Magnoliopsida</taxon>
        <taxon>Liliopsida</taxon>
        <taxon>Poales</taxon>
        <taxon>Poaceae</taxon>
        <taxon>BOP clade</taxon>
        <taxon>Pooideae</taxon>
        <taxon>Triticodae</taxon>
        <taxon>Triticeae</taxon>
        <taxon>Triticinae</taxon>
        <taxon>Aegilops</taxon>
    </lineage>
</organism>
<evidence type="ECO:0000259" key="4">
    <source>
        <dbReference type="Pfam" id="PF01397"/>
    </source>
</evidence>
<dbReference type="GO" id="GO:0010333">
    <property type="term" value="F:terpene synthase activity"/>
    <property type="evidence" value="ECO:0007669"/>
    <property type="project" value="InterPro"/>
</dbReference>
<dbReference type="PANTHER" id="PTHR31225:SF0">
    <property type="entry name" value="S-(+)-LINALOOL SYNTHASE, CHLOROPLASTIC"/>
    <property type="match status" value="1"/>
</dbReference>
<protein>
    <recommendedName>
        <fullName evidence="4">Terpene synthase N-terminal domain-containing protein</fullName>
    </recommendedName>
</protein>
<reference evidence="6" key="1">
    <citation type="journal article" date="2014" name="Science">
        <title>Ancient hybridizations among the ancestral genomes of bread wheat.</title>
        <authorList>
            <consortium name="International Wheat Genome Sequencing Consortium,"/>
            <person name="Marcussen T."/>
            <person name="Sandve S.R."/>
            <person name="Heier L."/>
            <person name="Spannagl M."/>
            <person name="Pfeifer M."/>
            <person name="Jakobsen K.S."/>
            <person name="Wulff B.B."/>
            <person name="Steuernagel B."/>
            <person name="Mayer K.F."/>
            <person name="Olsen O.A."/>
        </authorList>
    </citation>
    <scope>NUCLEOTIDE SEQUENCE [LARGE SCALE GENOMIC DNA]</scope>
    <source>
        <strain evidence="6">cv. AL8/78</strain>
    </source>
</reference>
<keyword evidence="6" id="KW-1185">Reference proteome</keyword>
<dbReference type="EnsemblPlants" id="AET6Gv20168000.14">
    <property type="protein sequence ID" value="AET6Gv20168000.14"/>
    <property type="gene ID" value="AET6Gv20168000"/>
</dbReference>
<reference evidence="5" key="5">
    <citation type="journal article" date="2021" name="G3 (Bethesda)">
        <title>Aegilops tauschii genome assembly Aet v5.0 features greater sequence contiguity and improved annotation.</title>
        <authorList>
            <person name="Wang L."/>
            <person name="Zhu T."/>
            <person name="Rodriguez J.C."/>
            <person name="Deal K.R."/>
            <person name="Dubcovsky J."/>
            <person name="McGuire P.E."/>
            <person name="Lux T."/>
            <person name="Spannagl M."/>
            <person name="Mayer K.F.X."/>
            <person name="Baldrich P."/>
            <person name="Meyers B.C."/>
            <person name="Huo N."/>
            <person name="Gu Y.Q."/>
            <person name="Zhou H."/>
            <person name="Devos K.M."/>
            <person name="Bennetzen J.L."/>
            <person name="Unver T."/>
            <person name="Budak H."/>
            <person name="Gulick P.J."/>
            <person name="Galiba G."/>
            <person name="Kalapos B."/>
            <person name="Nelson D.R."/>
            <person name="Li P."/>
            <person name="You F.M."/>
            <person name="Luo M.C."/>
            <person name="Dvorak J."/>
        </authorList>
    </citation>
    <scope>NUCLEOTIDE SEQUENCE [LARGE SCALE GENOMIC DNA]</scope>
    <source>
        <strain evidence="5">cv. AL8/78</strain>
    </source>
</reference>
<proteinExistence type="predicted"/>
<dbReference type="InterPro" id="IPR008930">
    <property type="entry name" value="Terpenoid_cyclase/PrenylTrfase"/>
</dbReference>
<reference evidence="5" key="3">
    <citation type="journal article" date="2017" name="Nature">
        <title>Genome sequence of the progenitor of the wheat D genome Aegilops tauschii.</title>
        <authorList>
            <person name="Luo M.C."/>
            <person name="Gu Y.Q."/>
            <person name="Puiu D."/>
            <person name="Wang H."/>
            <person name="Twardziok S.O."/>
            <person name="Deal K.R."/>
            <person name="Huo N."/>
            <person name="Zhu T."/>
            <person name="Wang L."/>
            <person name="Wang Y."/>
            <person name="McGuire P.E."/>
            <person name="Liu S."/>
            <person name="Long H."/>
            <person name="Ramasamy R.K."/>
            <person name="Rodriguez J.C."/>
            <person name="Van S.L."/>
            <person name="Yuan L."/>
            <person name="Wang Z."/>
            <person name="Xia Z."/>
            <person name="Xiao L."/>
            <person name="Anderson O.D."/>
            <person name="Ouyang S."/>
            <person name="Liang Y."/>
            <person name="Zimin A.V."/>
            <person name="Pertea G."/>
            <person name="Qi P."/>
            <person name="Bennetzen J.L."/>
            <person name="Dai X."/>
            <person name="Dawson M.W."/>
            <person name="Muller H.G."/>
            <person name="Kugler K."/>
            <person name="Rivarola-Duarte L."/>
            <person name="Spannagl M."/>
            <person name="Mayer K.F.X."/>
            <person name="Lu F.H."/>
            <person name="Bevan M.W."/>
            <person name="Leroy P."/>
            <person name="Li P."/>
            <person name="You F.M."/>
            <person name="Sun Q."/>
            <person name="Liu Z."/>
            <person name="Lyons E."/>
            <person name="Wicker T."/>
            <person name="Salzberg S.L."/>
            <person name="Devos K.M."/>
            <person name="Dvorak J."/>
        </authorList>
    </citation>
    <scope>NUCLEOTIDE SEQUENCE [LARGE SCALE GENOMIC DNA]</scope>
    <source>
        <strain evidence="5">cv. AL8/78</strain>
    </source>
</reference>
<feature type="domain" description="Terpene synthase N-terminal" evidence="4">
    <location>
        <begin position="1"/>
        <end position="80"/>
    </location>
</feature>
<reference evidence="5" key="4">
    <citation type="submission" date="2019-03" db="UniProtKB">
        <authorList>
            <consortium name="EnsemblPlants"/>
        </authorList>
    </citation>
    <scope>IDENTIFICATION</scope>
</reference>
<name>A0A453N0S5_AEGTS</name>
<evidence type="ECO:0000256" key="1">
    <source>
        <dbReference type="ARBA" id="ARBA00001946"/>
    </source>
</evidence>
<sequence>MREAGYYVSADDVLQKFRNDNGEFNLGLSKDIRGLLSLQDISHLNMGESSLYKANEFSSKHLRFAIKYLEPNLAIYVRRSLDHPYHVSLMQYKARHHLSYLQSMPTRNMAIENLAFAEFTIKKLQHQREMQEVKRWWMDLGLA</sequence>
<dbReference type="InterPro" id="IPR001906">
    <property type="entry name" value="Terpene_synth_N"/>
</dbReference>
<dbReference type="Gene3D" id="1.10.600.10">
    <property type="entry name" value="Farnesyl Diphosphate Synthase"/>
    <property type="match status" value="1"/>
</dbReference>
<dbReference type="Gramene" id="AET6Gv20168000.14">
    <property type="protein sequence ID" value="AET6Gv20168000.14"/>
    <property type="gene ID" value="AET6Gv20168000"/>
</dbReference>
<evidence type="ECO:0000256" key="2">
    <source>
        <dbReference type="ARBA" id="ARBA00022842"/>
    </source>
</evidence>
<comment type="cofactor">
    <cofactor evidence="1">
        <name>Mg(2+)</name>
        <dbReference type="ChEBI" id="CHEBI:18420"/>
    </cofactor>
</comment>
<dbReference type="AlphaFoldDB" id="A0A453N0S5"/>
<dbReference type="Pfam" id="PF01397">
    <property type="entry name" value="Terpene_synth"/>
    <property type="match status" value="1"/>
</dbReference>